<dbReference type="InterPro" id="IPR001466">
    <property type="entry name" value="Beta-lactam-related"/>
</dbReference>
<proteinExistence type="predicted"/>
<evidence type="ECO:0000313" key="3">
    <source>
        <dbReference type="Proteomes" id="UP000256478"/>
    </source>
</evidence>
<dbReference type="PANTHER" id="PTHR46825">
    <property type="entry name" value="D-ALANYL-D-ALANINE-CARBOXYPEPTIDASE/ENDOPEPTIDASE AMPH"/>
    <property type="match status" value="1"/>
</dbReference>
<name>A0A3E0TNS4_9GAMM</name>
<protein>
    <submittedName>
        <fullName evidence="2">Class A beta-lactamase-related serine hydrolase</fullName>
    </submittedName>
</protein>
<dbReference type="InterPro" id="IPR050491">
    <property type="entry name" value="AmpC-like"/>
</dbReference>
<feature type="domain" description="Beta-lactamase-related" evidence="1">
    <location>
        <begin position="30"/>
        <end position="371"/>
    </location>
</feature>
<keyword evidence="2" id="KW-0378">Hydrolase</keyword>
<accession>A0A3E0TNS4</accession>
<organism evidence="2 3">
    <name type="scientific">Thalassotalea euphylliae</name>
    <dbReference type="NCBI Taxonomy" id="1655234"/>
    <lineage>
        <taxon>Bacteria</taxon>
        <taxon>Pseudomonadati</taxon>
        <taxon>Pseudomonadota</taxon>
        <taxon>Gammaproteobacteria</taxon>
        <taxon>Alteromonadales</taxon>
        <taxon>Colwelliaceae</taxon>
        <taxon>Thalassotalea</taxon>
    </lineage>
</organism>
<dbReference type="Gene3D" id="3.40.710.10">
    <property type="entry name" value="DD-peptidase/beta-lactamase superfamily"/>
    <property type="match status" value="1"/>
</dbReference>
<gene>
    <name evidence="2" type="ORF">DXX93_06455</name>
</gene>
<dbReference type="Proteomes" id="UP000256478">
    <property type="component" value="Unassembled WGS sequence"/>
</dbReference>
<dbReference type="InterPro" id="IPR012338">
    <property type="entry name" value="Beta-lactam/transpept-like"/>
</dbReference>
<dbReference type="SUPFAM" id="SSF56601">
    <property type="entry name" value="beta-lactamase/transpeptidase-like"/>
    <property type="match status" value="1"/>
</dbReference>
<evidence type="ECO:0000259" key="1">
    <source>
        <dbReference type="Pfam" id="PF00144"/>
    </source>
</evidence>
<evidence type="ECO:0000313" key="2">
    <source>
        <dbReference type="EMBL" id="REL26261.1"/>
    </source>
</evidence>
<dbReference type="PANTHER" id="PTHR46825:SF15">
    <property type="entry name" value="BETA-LACTAMASE-RELATED DOMAIN-CONTAINING PROTEIN"/>
    <property type="match status" value="1"/>
</dbReference>
<dbReference type="AlphaFoldDB" id="A0A3E0TNS4"/>
<dbReference type="OrthoDB" id="119951at2"/>
<comment type="caution">
    <text evidence="2">The sequence shown here is derived from an EMBL/GenBank/DDBJ whole genome shotgun (WGS) entry which is preliminary data.</text>
</comment>
<dbReference type="GO" id="GO:0016787">
    <property type="term" value="F:hydrolase activity"/>
    <property type="evidence" value="ECO:0007669"/>
    <property type="project" value="UniProtKB-KW"/>
</dbReference>
<reference evidence="2 3" key="1">
    <citation type="submission" date="2018-08" db="EMBL/GenBank/DDBJ databases">
        <title>Thalassotalea euphylliae genome.</title>
        <authorList>
            <person name="Summers S."/>
            <person name="Rice S.A."/>
            <person name="Freckelton M.L."/>
            <person name="Nedved B.T."/>
            <person name="Hadfield M.G."/>
        </authorList>
    </citation>
    <scope>NUCLEOTIDE SEQUENCE [LARGE SCALE GENOMIC DNA]</scope>
    <source>
        <strain evidence="2 3">H1</strain>
    </source>
</reference>
<dbReference type="Pfam" id="PF00144">
    <property type="entry name" value="Beta-lactamase"/>
    <property type="match status" value="1"/>
</dbReference>
<sequence>MWSLSLGAVQAKQQSSYHPQQIGKFNQQLAKKVRQTLNHYSIPGGAYAIIKGDRIAAIETFGHIDKAKSQKVNYSTVFRLASVSKPFAATLTTMLAQEQKLSLNDPITKYVPHFRLKTAGKAEKIKLKHILSHTSGLMPNTYDNLLHEKWSMDKVIGRFDRLDPICEPEKCYGYQNIAYGFLQPAIEASQHKSYGELLGERVFKPLNMVNASVGIDVYRDNSNTAKPHILRKRINTGKKDKNGKTIRRYVWREVYVSPDYYKVAPAAGVNASITDLANWLIANLGHKPQVLSPALLAELTTPRIRTRKDLKRRHWRSHLKDAHYGYGWRIYKFDDYPIIYHSGWVEGFRADIGYSPALGIGFALLINAESNAINKISSDFWASAHRIAEPRQIASSSNQVLPTQPAKREGKVFANHF</sequence>
<dbReference type="EMBL" id="QUOU01000001">
    <property type="protein sequence ID" value="REL26261.1"/>
    <property type="molecule type" value="Genomic_DNA"/>
</dbReference>